<keyword evidence="4" id="KW-1185">Reference proteome</keyword>
<dbReference type="InterPro" id="IPR006015">
    <property type="entry name" value="Universal_stress_UspA"/>
</dbReference>
<accession>A0A2Z2NVG9</accession>
<evidence type="ECO:0000259" key="2">
    <source>
        <dbReference type="Pfam" id="PF00582"/>
    </source>
</evidence>
<feature type="domain" description="UspA" evidence="2">
    <location>
        <begin position="2"/>
        <end position="156"/>
    </location>
</feature>
<sequence length="284" mass="30418">MSKVVAVVDGSAYSASVCEHAAWMANLSGSQVDVIHVLTRRDTSGEQSNLSGSIGLGARSALLSELAELDAQQARLAQKRGRAILVDAEALISERGVSEVQTRLRNGEIVDTVKELEEEADLIVMGKRGESANFDTLHLGSNLEKVMRSIHKPVLVASRAFKAPSKVLLAFDGGPSALKAVEFIAGRPEFNSLPIHLLSVSRDSTSDQRQLESAVTTLKNGGYEATAESVDGNPETAIADKVNSEGFDLVIMGAYGHSRIRNLIIGSTTTEMVRSCMVPILLFR</sequence>
<dbReference type="InterPro" id="IPR006016">
    <property type="entry name" value="UspA"/>
</dbReference>
<gene>
    <name evidence="3" type="ORF">IMCC3135_27055</name>
</gene>
<organism evidence="3 4">
    <name type="scientific">Granulosicoccus antarcticus IMCC3135</name>
    <dbReference type="NCBI Taxonomy" id="1192854"/>
    <lineage>
        <taxon>Bacteria</taxon>
        <taxon>Pseudomonadati</taxon>
        <taxon>Pseudomonadota</taxon>
        <taxon>Gammaproteobacteria</taxon>
        <taxon>Chromatiales</taxon>
        <taxon>Granulosicoccaceae</taxon>
        <taxon>Granulosicoccus</taxon>
    </lineage>
</organism>
<dbReference type="Gene3D" id="3.40.50.12370">
    <property type="match status" value="1"/>
</dbReference>
<evidence type="ECO:0000313" key="3">
    <source>
        <dbReference type="EMBL" id="ASJ75466.1"/>
    </source>
</evidence>
<dbReference type="AlphaFoldDB" id="A0A2Z2NVG9"/>
<dbReference type="EMBL" id="CP018632">
    <property type="protein sequence ID" value="ASJ75466.1"/>
    <property type="molecule type" value="Genomic_DNA"/>
</dbReference>
<feature type="domain" description="UspA" evidence="2">
    <location>
        <begin position="166"/>
        <end position="284"/>
    </location>
</feature>
<comment type="similarity">
    <text evidence="1">Belongs to the universal stress protein A family.</text>
</comment>
<protein>
    <recommendedName>
        <fullName evidence="2">UspA domain-containing protein</fullName>
    </recommendedName>
</protein>
<dbReference type="KEGG" id="gai:IMCC3135_27055"/>
<dbReference type="CDD" id="cd00293">
    <property type="entry name" value="USP-like"/>
    <property type="match status" value="2"/>
</dbReference>
<dbReference type="Pfam" id="PF00582">
    <property type="entry name" value="Usp"/>
    <property type="match status" value="2"/>
</dbReference>
<dbReference type="RefSeq" id="WP_088920382.1">
    <property type="nucleotide sequence ID" value="NZ_CP018632.1"/>
</dbReference>
<reference evidence="3 4" key="1">
    <citation type="submission" date="2016-12" db="EMBL/GenBank/DDBJ databases">
        <authorList>
            <person name="Song W.-J."/>
            <person name="Kurnit D.M."/>
        </authorList>
    </citation>
    <scope>NUCLEOTIDE SEQUENCE [LARGE SCALE GENOMIC DNA]</scope>
    <source>
        <strain evidence="3 4">IMCC3135</strain>
    </source>
</reference>
<dbReference type="SUPFAM" id="SSF52402">
    <property type="entry name" value="Adenine nucleotide alpha hydrolases-like"/>
    <property type="match status" value="2"/>
</dbReference>
<dbReference type="PRINTS" id="PR01438">
    <property type="entry name" value="UNVRSLSTRESS"/>
</dbReference>
<dbReference type="PANTHER" id="PTHR46268:SF6">
    <property type="entry name" value="UNIVERSAL STRESS PROTEIN UP12"/>
    <property type="match status" value="1"/>
</dbReference>
<dbReference type="OrthoDB" id="9804721at2"/>
<name>A0A2Z2NVG9_9GAMM</name>
<proteinExistence type="inferred from homology"/>
<evidence type="ECO:0000313" key="4">
    <source>
        <dbReference type="Proteomes" id="UP000250079"/>
    </source>
</evidence>
<dbReference type="PANTHER" id="PTHR46268">
    <property type="entry name" value="STRESS RESPONSE PROTEIN NHAX"/>
    <property type="match status" value="1"/>
</dbReference>
<evidence type="ECO:0000256" key="1">
    <source>
        <dbReference type="ARBA" id="ARBA00008791"/>
    </source>
</evidence>
<dbReference type="Proteomes" id="UP000250079">
    <property type="component" value="Chromosome"/>
</dbReference>